<dbReference type="SUPFAM" id="SSF51556">
    <property type="entry name" value="Metallo-dependent hydrolases"/>
    <property type="match status" value="1"/>
</dbReference>
<dbReference type="InterPro" id="IPR050378">
    <property type="entry name" value="Metallo-dep_Hydrolases_sf"/>
</dbReference>
<reference evidence="3" key="1">
    <citation type="journal article" date="2019" name="Int. J. Syst. Evol. Microbiol.">
        <title>The Global Catalogue of Microorganisms (GCM) 10K type strain sequencing project: providing services to taxonomists for standard genome sequencing and annotation.</title>
        <authorList>
            <consortium name="The Broad Institute Genomics Platform"/>
            <consortium name="The Broad Institute Genome Sequencing Center for Infectious Disease"/>
            <person name="Wu L."/>
            <person name="Ma J."/>
        </authorList>
    </citation>
    <scope>NUCLEOTIDE SEQUENCE [LARGE SCALE GENOMIC DNA]</scope>
    <source>
        <strain evidence="3">JCM 14559</strain>
    </source>
</reference>
<accession>A0ABP5I184</accession>
<protein>
    <submittedName>
        <fullName evidence="2">D-aminoacylase</fullName>
    </submittedName>
</protein>
<dbReference type="Gene3D" id="3.30.1490.130">
    <property type="entry name" value="D-aminoacylase. Domain 3"/>
    <property type="match status" value="1"/>
</dbReference>
<keyword evidence="3" id="KW-1185">Reference proteome</keyword>
<dbReference type="InterPro" id="IPR013108">
    <property type="entry name" value="Amidohydro_3"/>
</dbReference>
<dbReference type="Gene3D" id="3.20.20.140">
    <property type="entry name" value="Metal-dependent hydrolases"/>
    <property type="match status" value="1"/>
</dbReference>
<dbReference type="Pfam" id="PF07969">
    <property type="entry name" value="Amidohydro_3"/>
    <property type="match status" value="1"/>
</dbReference>
<dbReference type="InterPro" id="IPR011059">
    <property type="entry name" value="Metal-dep_hydrolase_composite"/>
</dbReference>
<organism evidence="2 3">
    <name type="scientific">Kitasatospora saccharophila</name>
    <dbReference type="NCBI Taxonomy" id="407973"/>
    <lineage>
        <taxon>Bacteria</taxon>
        <taxon>Bacillati</taxon>
        <taxon>Actinomycetota</taxon>
        <taxon>Actinomycetes</taxon>
        <taxon>Kitasatosporales</taxon>
        <taxon>Streptomycetaceae</taxon>
        <taxon>Kitasatospora</taxon>
    </lineage>
</organism>
<dbReference type="Gene3D" id="2.30.40.10">
    <property type="entry name" value="Urease, subunit C, domain 1"/>
    <property type="match status" value="1"/>
</dbReference>
<evidence type="ECO:0000313" key="2">
    <source>
        <dbReference type="EMBL" id="GAA2090625.1"/>
    </source>
</evidence>
<dbReference type="PANTHER" id="PTHR11647:SF1">
    <property type="entry name" value="COLLAPSIN RESPONSE MEDIATOR PROTEIN"/>
    <property type="match status" value="1"/>
</dbReference>
<gene>
    <name evidence="2" type="ORF">GCM10009759_14310</name>
</gene>
<feature type="domain" description="Amidohydrolase 3" evidence="1">
    <location>
        <begin position="383"/>
        <end position="484"/>
    </location>
</feature>
<dbReference type="Proteomes" id="UP001500897">
    <property type="component" value="Unassembled WGS sequence"/>
</dbReference>
<dbReference type="InterPro" id="IPR032466">
    <property type="entry name" value="Metal_Hydrolase"/>
</dbReference>
<dbReference type="SUPFAM" id="SSF51338">
    <property type="entry name" value="Composite domain of metallo-dependent hydrolases"/>
    <property type="match status" value="1"/>
</dbReference>
<dbReference type="RefSeq" id="WP_344550973.1">
    <property type="nucleotide sequence ID" value="NZ_BAAANS010000007.1"/>
</dbReference>
<sequence>MNEPTALPLDLLITGAGVADGTGRPVRAAEVGVRAGHVVAVGPRLGLPAAETLDARGLVLAPGFVELHSHGDPQALRGAESSLRQGVTTEILNPDGFGTEGAPWTDIMATPDIERTLAFAAEPPGTAINVGAYVGLGALWAAGAGWEDRRPAPEALERMRALLRRAARAGAWGVSAGLYYPPSAYGTTEEVIAAVSAAAPWRMPFSNHIRNEGPRVREATAESLLIAERAGLVPVIAHLKAMGPDNWCATTDTLAAIAAARARGVPAAGEVYPYLSSRTGLAVLVPPEHRSGGEAAMLAGFADPHRRPEVAAGIRRMLGERVADARGVHLESTGGTLGAYCAEHAVGAGEAVIRLLERDPQAMAVYDFGHESDLERILRQPYVAVASDGGACRDERTHPRHYGTQPRVLARYVRDRHLLTLPQAVRRMTALPAAVLGLPDRGLVAPGAVADLVLFDPDGIRDLATYERPRQYAEGVRHVLVAGSFALRDGDPTGVRAGRVLRRPPYAVSDPDAGRGADARVTARGPDCELDVTGGDRGGPATGRVLLRDPAGREFTAAGAGSLRAGRDWALLIGVGARADGRPEPFHAVVQSADPRQRGRPSVAWSVAGAPGGYGPLADGAVTVGEG</sequence>
<dbReference type="EMBL" id="BAAANS010000007">
    <property type="protein sequence ID" value="GAA2090625.1"/>
    <property type="molecule type" value="Genomic_DNA"/>
</dbReference>
<proteinExistence type="predicted"/>
<evidence type="ECO:0000313" key="3">
    <source>
        <dbReference type="Proteomes" id="UP001500897"/>
    </source>
</evidence>
<dbReference type="PANTHER" id="PTHR11647">
    <property type="entry name" value="HYDRANTOINASE/DIHYDROPYRIMIDINASE FAMILY MEMBER"/>
    <property type="match status" value="1"/>
</dbReference>
<name>A0ABP5I184_9ACTN</name>
<comment type="caution">
    <text evidence="2">The sequence shown here is derived from an EMBL/GenBank/DDBJ whole genome shotgun (WGS) entry which is preliminary data.</text>
</comment>
<evidence type="ECO:0000259" key="1">
    <source>
        <dbReference type="Pfam" id="PF07969"/>
    </source>
</evidence>
<dbReference type="InterPro" id="IPR023100">
    <property type="entry name" value="D-aminoacylase_insert_dom_sf"/>
</dbReference>